<evidence type="ECO:0000313" key="4">
    <source>
        <dbReference type="Proteomes" id="UP000198519"/>
    </source>
</evidence>
<dbReference type="Proteomes" id="UP000198519">
    <property type="component" value="Unassembled WGS sequence"/>
</dbReference>
<dbReference type="AlphaFoldDB" id="A0A1I4Q4J7"/>
<feature type="compositionally biased region" description="Low complexity" evidence="1">
    <location>
        <begin position="183"/>
        <end position="195"/>
    </location>
</feature>
<feature type="transmembrane region" description="Helical" evidence="2">
    <location>
        <begin position="227"/>
        <end position="248"/>
    </location>
</feature>
<name>A0A1I4Q4J7_9GAMM</name>
<feature type="region of interest" description="Disordered" evidence="1">
    <location>
        <begin position="175"/>
        <end position="210"/>
    </location>
</feature>
<organism evidence="3 4">
    <name type="scientific">Marinobacter zhejiangensis</name>
    <dbReference type="NCBI Taxonomy" id="488535"/>
    <lineage>
        <taxon>Bacteria</taxon>
        <taxon>Pseudomonadati</taxon>
        <taxon>Pseudomonadota</taxon>
        <taxon>Gammaproteobacteria</taxon>
        <taxon>Pseudomonadales</taxon>
        <taxon>Marinobacteraceae</taxon>
        <taxon>Marinobacter</taxon>
    </lineage>
</organism>
<dbReference type="EMBL" id="FOUE01000003">
    <property type="protein sequence ID" value="SFM34543.1"/>
    <property type="molecule type" value="Genomic_DNA"/>
</dbReference>
<protein>
    <submittedName>
        <fullName evidence="3">Uncharacterized protein</fullName>
    </submittedName>
</protein>
<dbReference type="RefSeq" id="WP_139214359.1">
    <property type="nucleotide sequence ID" value="NZ_FOUE01000003.1"/>
</dbReference>
<dbReference type="STRING" id="488535.SAMN04487963_2155"/>
<accession>A0A1I4Q4J7</accession>
<keyword evidence="2" id="KW-0812">Transmembrane</keyword>
<feature type="transmembrane region" description="Helical" evidence="2">
    <location>
        <begin position="37"/>
        <end position="57"/>
    </location>
</feature>
<dbReference type="OrthoDB" id="7068979at2"/>
<gene>
    <name evidence="3" type="ORF">SAMN04487963_2155</name>
</gene>
<keyword evidence="4" id="KW-1185">Reference proteome</keyword>
<keyword evidence="2" id="KW-1133">Transmembrane helix</keyword>
<keyword evidence="2" id="KW-0472">Membrane</keyword>
<evidence type="ECO:0000256" key="2">
    <source>
        <dbReference type="SAM" id="Phobius"/>
    </source>
</evidence>
<sequence>MSMQSQYSKLGKGARWHLKLDPQGRPYFAGRRQMTRVIWGLIGLVTLSSPLVMAFVLDGGEQIFYAIVSVCLSLFCLVFLGVRQHLVFDKEQGVLREMRSWWGLRAREHQRVPLGETRVVVAPIAALSEGCQLELLEHRYTIGSAAETRQLAALLRDGYGVQAMDRVAAWPETRPLADDSQQESEVSSQPSQPKQPEQEKQQKRPQASATASISADMRYQSLWDQAVLLKLAIPLPVLALIGFVLAWVRS</sequence>
<feature type="transmembrane region" description="Helical" evidence="2">
    <location>
        <begin position="63"/>
        <end position="82"/>
    </location>
</feature>
<evidence type="ECO:0000256" key="1">
    <source>
        <dbReference type="SAM" id="MobiDB-lite"/>
    </source>
</evidence>
<reference evidence="4" key="1">
    <citation type="submission" date="2016-10" db="EMBL/GenBank/DDBJ databases">
        <authorList>
            <person name="Varghese N."/>
            <person name="Submissions S."/>
        </authorList>
    </citation>
    <scope>NUCLEOTIDE SEQUENCE [LARGE SCALE GENOMIC DNA]</scope>
    <source>
        <strain evidence="4">CGMCC 1.7061</strain>
    </source>
</reference>
<evidence type="ECO:0000313" key="3">
    <source>
        <dbReference type="EMBL" id="SFM34543.1"/>
    </source>
</evidence>
<proteinExistence type="predicted"/>